<dbReference type="Pfam" id="PF25289">
    <property type="entry name" value="DUF7877"/>
    <property type="match status" value="1"/>
</dbReference>
<keyword evidence="6" id="KW-1185">Reference proteome</keyword>
<evidence type="ECO:0000256" key="2">
    <source>
        <dbReference type="SAM" id="MobiDB-lite"/>
    </source>
</evidence>
<sequence length="771" mass="84647">MSSMNGVLSPPMILDSVTSSMNLSSKRKRENSVSTSECEAPPEMPLAESQALIKDLIQILEADDPTPSILTRSIPDLPRLSGPDSKRQKAGEVKAVEDGDSPTSIIGRLSSNAYTTVDEVLGDIDAAVNEIVDKLDLSNSVGQNQCSTTSRAPSELSIKIMAFSKRAHDLVKKGKASWEGIHKTNTNGTSHDYIRFSSQDDFSQLNSSIHNNKLVLTLFGNAPTPKQLFSGFQQPTTVNGIKEGVAIPIREMTLPNGVSTTRIITTYPSSVADNRKRPQTMGEIFPTPPNVTPSIPPRLSFKATTKSSNVGWYYPANLKSSSKSQSYINQGISSGQWIDYSKNKGSTDAHITMIKEKAKDLDIDKGILKDSESADLDSESLETLFRSAYSSFAPTKDNAAAIAPTGCLDQIWWYEIGKKRFNNLVQSSNVESDLDITESNQKDLNKDLLTFEKDIKELEKNKIDPDLSMLQCETDKSIQEKEINEVLEEISQLLEILASYQQIRHLSSNMSGRSTTVYSTVDQNSLGTPPQPCESEISTYEILRSQLSLMISSLPPYAVAKLNSDRLADLSISTKIEVRLNDHKGVMEEDESYVRHKMNNTVPTAMSSPRPSSQSIHRSSNAGNNSSSHYGNQIASPQSRGSTAQYFSPSQTPIRPTAQYYNSVQTPLRPSPSNIQRPTATVPGPYQAQRTSSTAPFRTNTYGTPSYPHQPTRATQQQFTPSGQHLPYSQTPVGQGYLRAQSQNLHHQHGPQSVAQTAISNNYSSVLNGPQ</sequence>
<dbReference type="InterPro" id="IPR056687">
    <property type="entry name" value="DUF7785"/>
</dbReference>
<name>A0A2S4PRL8_9PEZI</name>
<feature type="domain" description="DUF7877" evidence="4">
    <location>
        <begin position="49"/>
        <end position="170"/>
    </location>
</feature>
<feature type="coiled-coil region" evidence="1">
    <location>
        <begin position="441"/>
        <end position="503"/>
    </location>
</feature>
<evidence type="ECO:0000259" key="4">
    <source>
        <dbReference type="Pfam" id="PF25289"/>
    </source>
</evidence>
<dbReference type="Proteomes" id="UP000237438">
    <property type="component" value="Unassembled WGS sequence"/>
</dbReference>
<evidence type="ECO:0000313" key="5">
    <source>
        <dbReference type="EMBL" id="POS84671.1"/>
    </source>
</evidence>
<feature type="region of interest" description="Disordered" evidence="2">
    <location>
        <begin position="67"/>
        <end position="92"/>
    </location>
</feature>
<dbReference type="InterPro" id="IPR057199">
    <property type="entry name" value="DUF7877"/>
</dbReference>
<feature type="compositionally biased region" description="Polar residues" evidence="2">
    <location>
        <begin position="600"/>
        <end position="679"/>
    </location>
</feature>
<dbReference type="Pfam" id="PF25009">
    <property type="entry name" value="DUF7785"/>
    <property type="match status" value="1"/>
</dbReference>
<dbReference type="EMBL" id="PEDP01000912">
    <property type="protein sequence ID" value="POS84671.1"/>
    <property type="molecule type" value="Genomic_DNA"/>
</dbReference>
<dbReference type="AlphaFoldDB" id="A0A2S4PRL8"/>
<accession>A0A2S4PRL8</accession>
<dbReference type="STRING" id="225359.A0A2S4PRL8"/>
<proteinExistence type="predicted"/>
<feature type="compositionally biased region" description="Polar residues" evidence="2">
    <location>
        <begin position="688"/>
        <end position="732"/>
    </location>
</feature>
<feature type="region of interest" description="Disordered" evidence="2">
    <location>
        <begin position="1"/>
        <end position="44"/>
    </location>
</feature>
<evidence type="ECO:0000259" key="3">
    <source>
        <dbReference type="Pfam" id="PF25009"/>
    </source>
</evidence>
<dbReference type="OrthoDB" id="5354458at2759"/>
<reference evidence="5 6" key="1">
    <citation type="submission" date="2017-10" db="EMBL/GenBank/DDBJ databases">
        <title>Development of genomic resources for the powdery mildew, Erysiphe pulchra.</title>
        <authorList>
            <person name="Wadl P.A."/>
            <person name="Mack B.M."/>
            <person name="Moore G."/>
            <person name="Beltz S.B."/>
        </authorList>
    </citation>
    <scope>NUCLEOTIDE SEQUENCE [LARGE SCALE GENOMIC DNA]</scope>
    <source>
        <strain evidence="5">Cflorida</strain>
    </source>
</reference>
<evidence type="ECO:0000313" key="6">
    <source>
        <dbReference type="Proteomes" id="UP000237438"/>
    </source>
</evidence>
<feature type="region of interest" description="Disordered" evidence="2">
    <location>
        <begin position="600"/>
        <end position="732"/>
    </location>
</feature>
<comment type="caution">
    <text evidence="5">The sequence shown here is derived from an EMBL/GenBank/DDBJ whole genome shotgun (WGS) entry which is preliminary data.</text>
</comment>
<gene>
    <name evidence="5" type="ORF">EPUL_005239</name>
</gene>
<feature type="domain" description="DUF7785" evidence="3">
    <location>
        <begin position="480"/>
        <end position="578"/>
    </location>
</feature>
<protein>
    <submittedName>
        <fullName evidence="5">Uncharacterized protein</fullName>
    </submittedName>
</protein>
<evidence type="ECO:0000256" key="1">
    <source>
        <dbReference type="SAM" id="Coils"/>
    </source>
</evidence>
<keyword evidence="1" id="KW-0175">Coiled coil</keyword>
<organism evidence="5 6">
    <name type="scientific">Erysiphe pulchra</name>
    <dbReference type="NCBI Taxonomy" id="225359"/>
    <lineage>
        <taxon>Eukaryota</taxon>
        <taxon>Fungi</taxon>
        <taxon>Dikarya</taxon>
        <taxon>Ascomycota</taxon>
        <taxon>Pezizomycotina</taxon>
        <taxon>Leotiomycetes</taxon>
        <taxon>Erysiphales</taxon>
        <taxon>Erysiphaceae</taxon>
        <taxon>Erysiphe</taxon>
    </lineage>
</organism>